<dbReference type="Gene3D" id="3.40.50.300">
    <property type="entry name" value="P-loop containing nucleotide triphosphate hydrolases"/>
    <property type="match status" value="1"/>
</dbReference>
<accession>A0A657LVM0</accession>
<name>A0A657LVM0_9HYPH</name>
<evidence type="ECO:0000256" key="1">
    <source>
        <dbReference type="SAM" id="Coils"/>
    </source>
</evidence>
<organism evidence="3 4">
    <name type="scientific">Pararhizobium antarcticum</name>
    <dbReference type="NCBI Taxonomy" id="1798805"/>
    <lineage>
        <taxon>Bacteria</taxon>
        <taxon>Pseudomonadati</taxon>
        <taxon>Pseudomonadota</taxon>
        <taxon>Alphaproteobacteria</taxon>
        <taxon>Hyphomicrobiales</taxon>
        <taxon>Rhizobiaceae</taxon>
        <taxon>Rhizobium/Agrobacterium group</taxon>
        <taxon>Pararhizobium</taxon>
    </lineage>
</organism>
<evidence type="ECO:0000313" key="4">
    <source>
        <dbReference type="Proteomes" id="UP000182661"/>
    </source>
</evidence>
<dbReference type="EMBL" id="LSRP01000071">
    <property type="protein sequence ID" value="OJF99404.1"/>
    <property type="molecule type" value="Genomic_DNA"/>
</dbReference>
<protein>
    <recommendedName>
        <fullName evidence="2">DUF2326 domain-containing protein</fullName>
    </recommendedName>
</protein>
<keyword evidence="1" id="KW-0175">Coiled coil</keyword>
<proteinExistence type="predicted"/>
<dbReference type="OrthoDB" id="7314834at2"/>
<sequence length="600" mass="67245">MIRTVSSSLPTFKTVKFQSGLNILLADVAAVSTGRHTRNSAGKTSLVEVIHFLLGADADKNSLFKSAGHDSHTFSMEVHVSSQWILVTRTGQKDKDRRIYLSDEHAAAVGLILDREDDGKGFISNETWKAFLGSTWFALPMNREGTIFEGKSAPTFRQLIGYFARRRKDSGMDLIEKNGKDQQPGSVQVALSYLLGLDWEIPRQFQYMRERRKHATALRMAVKEGELGQLFGTAAEIRPELARTEERIAILRAQIDTFQVHDSYKELAGQASRLRDRVTEVTFELAEADSAVEYMKKSFDAEAPPAYADVETLYRAAGIELPSVALRRFEDVEAFQASVTANRQSYLRDQIDETKRHRDQSAADLVKFSGERTEILKKLDGKGAFEDLIRLREAFGENVSRAETLRSKLQHAAALENNITQMKAEAAELELKLQQNYEQNEDKIKRATVLVDKAISKLYDDRTGNLIIESSRSGPKFRIDIQGGGNKGGIDMMKIFCFDTMLLRIAFERFKPSLQFLVHDSHLFDGVDSRQVAQALVYGKAVADEIGGQYIVTLNSDEFHSANASSDLPLDEFVNTVKLADDETGGLFGYRFDLKKAAPQ</sequence>
<dbReference type="Proteomes" id="UP000182661">
    <property type="component" value="Unassembled WGS sequence"/>
</dbReference>
<comment type="caution">
    <text evidence="3">The sequence shown here is derived from an EMBL/GenBank/DDBJ whole genome shotgun (WGS) entry which is preliminary data.</text>
</comment>
<reference evidence="3 4" key="1">
    <citation type="submission" date="2016-02" db="EMBL/GenBank/DDBJ databases">
        <title>Genome sequencing of a beta-galactosidase producing bacteria Rhizobium sp. 59.</title>
        <authorList>
            <person name="Wang D."/>
            <person name="Kot W."/>
            <person name="Qin Y."/>
            <person name="Hansen L."/>
            <person name="Naqvi K."/>
            <person name="Rensing C."/>
        </authorList>
    </citation>
    <scope>NUCLEOTIDE SEQUENCE [LARGE SCALE GENOMIC DNA]</scope>
    <source>
        <strain evidence="3 4">59</strain>
    </source>
</reference>
<evidence type="ECO:0000259" key="2">
    <source>
        <dbReference type="Pfam" id="PF10088"/>
    </source>
</evidence>
<dbReference type="AlphaFoldDB" id="A0A657LVM0"/>
<gene>
    <name evidence="3" type="ORF">AX760_13030</name>
</gene>
<dbReference type="InterPro" id="IPR018760">
    <property type="entry name" value="DUF2326"/>
</dbReference>
<dbReference type="Pfam" id="PF10088">
    <property type="entry name" value="DUF2326"/>
    <property type="match status" value="1"/>
</dbReference>
<evidence type="ECO:0000313" key="3">
    <source>
        <dbReference type="EMBL" id="OJF99404.1"/>
    </source>
</evidence>
<feature type="domain" description="DUF2326" evidence="2">
    <location>
        <begin position="456"/>
        <end position="592"/>
    </location>
</feature>
<keyword evidence="4" id="KW-1185">Reference proteome</keyword>
<feature type="coiled-coil region" evidence="1">
    <location>
        <begin position="405"/>
        <end position="439"/>
    </location>
</feature>
<dbReference type="InterPro" id="IPR027417">
    <property type="entry name" value="P-loop_NTPase"/>
</dbReference>